<dbReference type="AlphaFoldDB" id="A0A842HMR0"/>
<name>A0A842HMR0_9BACT</name>
<keyword evidence="3" id="KW-1185">Reference proteome</keyword>
<dbReference type="Proteomes" id="UP000546464">
    <property type="component" value="Unassembled WGS sequence"/>
</dbReference>
<evidence type="ECO:0000313" key="3">
    <source>
        <dbReference type="Proteomes" id="UP000546464"/>
    </source>
</evidence>
<dbReference type="Gene3D" id="1.25.40.10">
    <property type="entry name" value="Tetratricopeptide repeat domain"/>
    <property type="match status" value="1"/>
</dbReference>
<organism evidence="2 3">
    <name type="scientific">Ruficoccus amylovorans</name>
    <dbReference type="NCBI Taxonomy" id="1804625"/>
    <lineage>
        <taxon>Bacteria</taxon>
        <taxon>Pseudomonadati</taxon>
        <taxon>Verrucomicrobiota</taxon>
        <taxon>Opitutia</taxon>
        <taxon>Puniceicoccales</taxon>
        <taxon>Cerasicoccaceae</taxon>
        <taxon>Ruficoccus</taxon>
    </lineage>
</organism>
<sequence>MDLKRNIWVRRTVTLLACFCTLLVVGLVLSPLQRHAWGKVRSLQPELNLKEVEGALGQGLVIGLLGGFRTIIADMVFIRANVYWEKKDREKTEALINLTTAIDPRPMFFWLNGSRIMAYDIPIWRINEAGGLDAVPRSVQDQIYNQQAQRGIDFIDRAGKYFPDDYRIPLEKAQIYNNKMKDKEKAAEYFLKAYRTKDGPYYTARIYAELLRQMKRDQEAYDFYRQLYSELPDDDMRANKPVVLERIRELENELNVPAVQRLPAQENERYLTGYMQDELPVGVQTPLGNTQVYPGEMYPEPEPQPSHADSHEGHSH</sequence>
<dbReference type="RefSeq" id="WP_185677280.1">
    <property type="nucleotide sequence ID" value="NZ_JACHVB010000064.1"/>
</dbReference>
<evidence type="ECO:0000256" key="1">
    <source>
        <dbReference type="SAM" id="MobiDB-lite"/>
    </source>
</evidence>
<dbReference type="SUPFAM" id="SSF48452">
    <property type="entry name" value="TPR-like"/>
    <property type="match status" value="1"/>
</dbReference>
<feature type="region of interest" description="Disordered" evidence="1">
    <location>
        <begin position="289"/>
        <end position="316"/>
    </location>
</feature>
<dbReference type="InterPro" id="IPR011990">
    <property type="entry name" value="TPR-like_helical_dom_sf"/>
</dbReference>
<proteinExistence type="predicted"/>
<protein>
    <submittedName>
        <fullName evidence="2">Tetratricopeptide repeat protein</fullName>
    </submittedName>
</protein>
<reference evidence="2 3" key="1">
    <citation type="submission" date="2020-07" db="EMBL/GenBank/DDBJ databases">
        <authorList>
            <person name="Feng X."/>
        </authorList>
    </citation>
    <scope>NUCLEOTIDE SEQUENCE [LARGE SCALE GENOMIC DNA]</scope>
    <source>
        <strain evidence="2 3">JCM31066</strain>
    </source>
</reference>
<dbReference type="EMBL" id="JACHVB010000064">
    <property type="protein sequence ID" value="MBC2596371.1"/>
    <property type="molecule type" value="Genomic_DNA"/>
</dbReference>
<comment type="caution">
    <text evidence="2">The sequence shown here is derived from an EMBL/GenBank/DDBJ whole genome shotgun (WGS) entry which is preliminary data.</text>
</comment>
<accession>A0A842HMR0</accession>
<gene>
    <name evidence="2" type="ORF">H5P28_19050</name>
</gene>
<evidence type="ECO:0000313" key="2">
    <source>
        <dbReference type="EMBL" id="MBC2596371.1"/>
    </source>
</evidence>